<keyword evidence="4" id="KW-1185">Reference proteome</keyword>
<dbReference type="GO" id="GO:0016020">
    <property type="term" value="C:membrane"/>
    <property type="evidence" value="ECO:0007669"/>
    <property type="project" value="InterPro"/>
</dbReference>
<dbReference type="PANTHER" id="PTHR34220:SF7">
    <property type="entry name" value="SENSOR HISTIDINE KINASE YPDA"/>
    <property type="match status" value="1"/>
</dbReference>
<feature type="transmembrane region" description="Helical" evidence="1">
    <location>
        <begin position="90"/>
        <end position="112"/>
    </location>
</feature>
<dbReference type="STRING" id="407022.SAMN05661044_01779"/>
<dbReference type="RefSeq" id="WP_202907771.1">
    <property type="nucleotide sequence ID" value="NZ_FOAF01000001.1"/>
</dbReference>
<dbReference type="SUPFAM" id="SSF55874">
    <property type="entry name" value="ATPase domain of HSP90 chaperone/DNA topoisomerase II/histidine kinase"/>
    <property type="match status" value="1"/>
</dbReference>
<reference evidence="4" key="1">
    <citation type="submission" date="2016-10" db="EMBL/GenBank/DDBJ databases">
        <authorList>
            <person name="Varghese N."/>
            <person name="Submissions S."/>
        </authorList>
    </citation>
    <scope>NUCLEOTIDE SEQUENCE [LARGE SCALE GENOMIC DNA]</scope>
    <source>
        <strain evidence="4">DSM 18733</strain>
    </source>
</reference>
<evidence type="ECO:0000259" key="2">
    <source>
        <dbReference type="Pfam" id="PF06580"/>
    </source>
</evidence>
<name>A0A1H7LV93_OLID1</name>
<dbReference type="GO" id="GO:0000155">
    <property type="term" value="F:phosphorelay sensor kinase activity"/>
    <property type="evidence" value="ECO:0007669"/>
    <property type="project" value="InterPro"/>
</dbReference>
<keyword evidence="1" id="KW-0472">Membrane</keyword>
<feature type="transmembrane region" description="Helical" evidence="1">
    <location>
        <begin position="59"/>
        <end position="78"/>
    </location>
</feature>
<feature type="transmembrane region" description="Helical" evidence="1">
    <location>
        <begin position="253"/>
        <end position="275"/>
    </location>
</feature>
<dbReference type="EMBL" id="FOAF01000001">
    <property type="protein sequence ID" value="SEL02779.1"/>
    <property type="molecule type" value="Genomic_DNA"/>
</dbReference>
<organism evidence="3 4">
    <name type="scientific">Olivibacter domesticus</name>
    <name type="common">Pseudosphingobacterium domesticum</name>
    <dbReference type="NCBI Taxonomy" id="407022"/>
    <lineage>
        <taxon>Bacteria</taxon>
        <taxon>Pseudomonadati</taxon>
        <taxon>Bacteroidota</taxon>
        <taxon>Sphingobacteriia</taxon>
        <taxon>Sphingobacteriales</taxon>
        <taxon>Sphingobacteriaceae</taxon>
        <taxon>Olivibacter</taxon>
    </lineage>
</organism>
<dbReference type="AlphaFoldDB" id="A0A1H7LV93"/>
<evidence type="ECO:0000313" key="3">
    <source>
        <dbReference type="EMBL" id="SEL02779.1"/>
    </source>
</evidence>
<dbReference type="Proteomes" id="UP000199421">
    <property type="component" value="Unassembled WGS sequence"/>
</dbReference>
<proteinExistence type="predicted"/>
<evidence type="ECO:0000313" key="4">
    <source>
        <dbReference type="Proteomes" id="UP000199421"/>
    </source>
</evidence>
<dbReference type="InterPro" id="IPR050640">
    <property type="entry name" value="Bact_2-comp_sensor_kinase"/>
</dbReference>
<dbReference type="InterPro" id="IPR010559">
    <property type="entry name" value="Sig_transdc_His_kin_internal"/>
</dbReference>
<feature type="transmembrane region" description="Helical" evidence="1">
    <location>
        <begin position="167"/>
        <end position="186"/>
    </location>
</feature>
<keyword evidence="1" id="KW-1133">Transmembrane helix</keyword>
<dbReference type="Pfam" id="PF06580">
    <property type="entry name" value="His_kinase"/>
    <property type="match status" value="1"/>
</dbReference>
<keyword evidence="1" id="KW-0812">Transmembrane</keyword>
<feature type="domain" description="Signal transduction histidine kinase internal region" evidence="2">
    <location>
        <begin position="297"/>
        <end position="374"/>
    </location>
</feature>
<feature type="transmembrane region" description="Helical" evidence="1">
    <location>
        <begin position="225"/>
        <end position="247"/>
    </location>
</feature>
<accession>A0A1H7LV93</accession>
<dbReference type="InterPro" id="IPR036890">
    <property type="entry name" value="HATPase_C_sf"/>
</dbReference>
<evidence type="ECO:0000256" key="1">
    <source>
        <dbReference type="SAM" id="Phobius"/>
    </source>
</evidence>
<sequence length="489" mass="57543">MKLRRIEAIVASAITLFVIVIIYGQHTKNWEEKSSYFLAKPFIEKGLTFNFYQHHLLPLILYVCLFYMAFLIFNNWIIPKFIETRRFEKALVTSLLIIFLLWFGFAFCEWARHLYKQHAIWSYFGEDKRVATPLFFLVLFLTIYTLIKAGIIYLFKQKDNLTSRIAQESLIGSLSIATIFSLMIGLNGKMAFFWLMMSTYLFIMYCIEVYKLLPFCTRYNYNLKRYLYIRIPLSLLVYLPFGTILSTTLPMNFQAFLVIWVCTNVVSIPVIRYIYQQKLGNMAKLLNLETALGESTASLNFLRSQINPHFLFNILNTLYGTALIEEAERTASGIQKLGDMMRFMLHENTQDKILLVREVEYLYNYIDLQKLRTDTSKNIRVDQNIQEVDTNYHIAPMLLIPFIENAFKHGISLNERSWIKVTLYINDNKLFFDVYNSIHQKPSSDLEKNHSGIGLQNVKQRLLQIYPGQHELIIRQTNEEYFIHLTLAL</sequence>
<feature type="transmembrane region" description="Helical" evidence="1">
    <location>
        <begin position="132"/>
        <end position="155"/>
    </location>
</feature>
<dbReference type="Gene3D" id="3.30.565.10">
    <property type="entry name" value="Histidine kinase-like ATPase, C-terminal domain"/>
    <property type="match status" value="1"/>
</dbReference>
<gene>
    <name evidence="3" type="ORF">SAMN05661044_01779</name>
</gene>
<feature type="transmembrane region" description="Helical" evidence="1">
    <location>
        <begin position="192"/>
        <end position="213"/>
    </location>
</feature>
<protein>
    <submittedName>
        <fullName evidence="3">GHKL domain-containing protein</fullName>
    </submittedName>
</protein>
<dbReference type="PANTHER" id="PTHR34220">
    <property type="entry name" value="SENSOR HISTIDINE KINASE YPDA"/>
    <property type="match status" value="1"/>
</dbReference>